<feature type="region of interest" description="Disordered" evidence="6">
    <location>
        <begin position="90"/>
        <end position="113"/>
    </location>
</feature>
<evidence type="ECO:0000256" key="3">
    <source>
        <dbReference type="ARBA" id="ARBA00022777"/>
    </source>
</evidence>
<protein>
    <submittedName>
        <fullName evidence="9">Serine/threonine-protein kinase PrkC</fullName>
        <ecNumber evidence="9">2.7.11.1</ecNumber>
    </submittedName>
</protein>
<sequence length="709" mass="80326">MEKCIAESLLFQYLVNDLDEEMGNLVKDHLNQCPLCQKKAEAYSEDYELKQWHDSHQRQQSHPDSQNHPFTEDRLDRLFNSTVSSIQRSNLQQLEKDSSKSTQRPSQSSSATFNRKLEQDTIRVVGNYHLIKKIGQGGMGVVYLAIHAHLKKQVVLKLLLNSDWENSNQTQRFYREMELVGQLDHPNIVKATDAGETDETCFLVMEYLEGHDLKKILKIERALSITAACSILRQAANGFQYIHNNNLIHRDIKPSNLFLTTAGKIKILDLGLAGLSHSERSFSDLTDSNCIMGSAYYMAPEQALNVKSIDQRSDIYSLGCTFYQLLTGRLPFKKNTPVETIIAHREDTAPHLSDYLPEIPEPLEELFQSMIQKDPNDRIQTMAEIVKKIDAFLAQEEDIHFSETSDTNLTHSQELIQLCQNTDLSPPVEALNQYSSTLFQPTYRFWNKKNILLLIMGVVLLNTGLLYFMGFNLPQPHPIPIPKISPEEAQNQRAAAEWALKHECELTLRLASGSNILVNNTSKGLPKNDFQILKLKLYHDQPLDKNFLSPLKNIMSLKELRLDDCVLGDDALVPIKGLTSLTLLDIHSTNLTDKGLSHISELKNLKTLSMKSNPKLTDAGLQVLNQLTRLGDVDLARLKITDKGIAFIQNNPKLFKLNISDTKVSDASIPHIIALKVLKTLRIKNTEISEKGIEEIRNAFKDHDPVSFD</sequence>
<keyword evidence="10" id="KW-1185">Reference proteome</keyword>
<dbReference type="GO" id="GO:0005524">
    <property type="term" value="F:ATP binding"/>
    <property type="evidence" value="ECO:0007669"/>
    <property type="project" value="UniProtKB-UniRule"/>
</dbReference>
<feature type="region of interest" description="Disordered" evidence="6">
    <location>
        <begin position="51"/>
        <end position="71"/>
    </location>
</feature>
<dbReference type="Gene3D" id="3.30.200.20">
    <property type="entry name" value="Phosphorylase Kinase, domain 1"/>
    <property type="match status" value="1"/>
</dbReference>
<accession>A0A517RCF7</accession>
<dbReference type="PROSITE" id="PS00108">
    <property type="entry name" value="PROTEIN_KINASE_ST"/>
    <property type="match status" value="1"/>
</dbReference>
<dbReference type="Gene3D" id="1.10.510.10">
    <property type="entry name" value="Transferase(Phosphotransferase) domain 1"/>
    <property type="match status" value="1"/>
</dbReference>
<dbReference type="EC" id="2.7.11.1" evidence="9"/>
<feature type="compositionally biased region" description="Polar residues" evidence="6">
    <location>
        <begin position="58"/>
        <end position="69"/>
    </location>
</feature>
<dbReference type="Pfam" id="PF00069">
    <property type="entry name" value="Pkinase"/>
    <property type="match status" value="1"/>
</dbReference>
<dbReference type="PROSITE" id="PS50011">
    <property type="entry name" value="PROTEIN_KINASE_DOM"/>
    <property type="match status" value="1"/>
</dbReference>
<dbReference type="InterPro" id="IPR017441">
    <property type="entry name" value="Protein_kinase_ATP_BS"/>
</dbReference>
<dbReference type="Gene3D" id="3.80.10.10">
    <property type="entry name" value="Ribonuclease Inhibitor"/>
    <property type="match status" value="2"/>
</dbReference>
<keyword evidence="7" id="KW-0812">Transmembrane</keyword>
<evidence type="ECO:0000259" key="8">
    <source>
        <dbReference type="PROSITE" id="PS50011"/>
    </source>
</evidence>
<dbReference type="AlphaFoldDB" id="A0A517RCF7"/>
<keyword evidence="3 9" id="KW-0418">Kinase</keyword>
<organism evidence="9 10">
    <name type="scientific">Gimesia alba</name>
    <dbReference type="NCBI Taxonomy" id="2527973"/>
    <lineage>
        <taxon>Bacteria</taxon>
        <taxon>Pseudomonadati</taxon>
        <taxon>Planctomycetota</taxon>
        <taxon>Planctomycetia</taxon>
        <taxon>Planctomycetales</taxon>
        <taxon>Planctomycetaceae</taxon>
        <taxon>Gimesia</taxon>
    </lineage>
</organism>
<dbReference type="PROSITE" id="PS00107">
    <property type="entry name" value="PROTEIN_KINASE_ATP"/>
    <property type="match status" value="1"/>
</dbReference>
<dbReference type="GO" id="GO:0004674">
    <property type="term" value="F:protein serine/threonine kinase activity"/>
    <property type="evidence" value="ECO:0007669"/>
    <property type="project" value="UniProtKB-EC"/>
</dbReference>
<name>A0A517RCF7_9PLAN</name>
<dbReference type="KEGG" id="gaz:Pan241w_15670"/>
<dbReference type="OrthoDB" id="6111975at2"/>
<dbReference type="InterPro" id="IPR011009">
    <property type="entry name" value="Kinase-like_dom_sf"/>
</dbReference>
<dbReference type="InterPro" id="IPR032675">
    <property type="entry name" value="LRR_dom_sf"/>
</dbReference>
<evidence type="ECO:0000256" key="2">
    <source>
        <dbReference type="ARBA" id="ARBA00022741"/>
    </source>
</evidence>
<dbReference type="CDD" id="cd14014">
    <property type="entry name" value="STKc_PknB_like"/>
    <property type="match status" value="1"/>
</dbReference>
<keyword evidence="2 5" id="KW-0547">Nucleotide-binding</keyword>
<evidence type="ECO:0000256" key="5">
    <source>
        <dbReference type="PROSITE-ProRule" id="PRU10141"/>
    </source>
</evidence>
<feature type="domain" description="Protein kinase" evidence="8">
    <location>
        <begin position="128"/>
        <end position="393"/>
    </location>
</feature>
<keyword evidence="7" id="KW-0472">Membrane</keyword>
<evidence type="ECO:0000256" key="6">
    <source>
        <dbReference type="SAM" id="MobiDB-lite"/>
    </source>
</evidence>
<keyword evidence="1 9" id="KW-0808">Transferase</keyword>
<dbReference type="EMBL" id="CP036269">
    <property type="protein sequence ID" value="QDT41504.1"/>
    <property type="molecule type" value="Genomic_DNA"/>
</dbReference>
<dbReference type="Proteomes" id="UP000317171">
    <property type="component" value="Chromosome"/>
</dbReference>
<evidence type="ECO:0000256" key="7">
    <source>
        <dbReference type="SAM" id="Phobius"/>
    </source>
</evidence>
<feature type="binding site" evidence="5">
    <location>
        <position position="157"/>
    </location>
    <ligand>
        <name>ATP</name>
        <dbReference type="ChEBI" id="CHEBI:30616"/>
    </ligand>
</feature>
<evidence type="ECO:0000256" key="4">
    <source>
        <dbReference type="ARBA" id="ARBA00022840"/>
    </source>
</evidence>
<dbReference type="RefSeq" id="WP_145213180.1">
    <property type="nucleotide sequence ID" value="NZ_CP036269.1"/>
</dbReference>
<keyword evidence="7" id="KW-1133">Transmembrane helix</keyword>
<gene>
    <name evidence="9" type="primary">prkC_3</name>
    <name evidence="9" type="ORF">Pan241w_15670</name>
</gene>
<feature type="compositionally biased region" description="Low complexity" evidence="6">
    <location>
        <begin position="100"/>
        <end position="110"/>
    </location>
</feature>
<evidence type="ECO:0000313" key="10">
    <source>
        <dbReference type="Proteomes" id="UP000317171"/>
    </source>
</evidence>
<keyword evidence="4 5" id="KW-0067">ATP-binding</keyword>
<proteinExistence type="predicted"/>
<evidence type="ECO:0000313" key="9">
    <source>
        <dbReference type="EMBL" id="QDT41504.1"/>
    </source>
</evidence>
<feature type="transmembrane region" description="Helical" evidence="7">
    <location>
        <begin position="451"/>
        <end position="470"/>
    </location>
</feature>
<evidence type="ECO:0000256" key="1">
    <source>
        <dbReference type="ARBA" id="ARBA00022679"/>
    </source>
</evidence>
<dbReference type="InterPro" id="IPR008271">
    <property type="entry name" value="Ser/Thr_kinase_AS"/>
</dbReference>
<dbReference type="SMART" id="SM00220">
    <property type="entry name" value="S_TKc"/>
    <property type="match status" value="1"/>
</dbReference>
<dbReference type="SUPFAM" id="SSF52047">
    <property type="entry name" value="RNI-like"/>
    <property type="match status" value="1"/>
</dbReference>
<dbReference type="InterPro" id="IPR000719">
    <property type="entry name" value="Prot_kinase_dom"/>
</dbReference>
<dbReference type="SUPFAM" id="SSF56112">
    <property type="entry name" value="Protein kinase-like (PK-like)"/>
    <property type="match status" value="1"/>
</dbReference>
<dbReference type="PANTHER" id="PTHR43289:SF34">
    <property type="entry name" value="SERINE_THREONINE-PROTEIN KINASE YBDM-RELATED"/>
    <property type="match status" value="1"/>
</dbReference>
<dbReference type="PANTHER" id="PTHR43289">
    <property type="entry name" value="MITOGEN-ACTIVATED PROTEIN KINASE KINASE KINASE 20-RELATED"/>
    <property type="match status" value="1"/>
</dbReference>
<reference evidence="9 10" key="1">
    <citation type="submission" date="2019-02" db="EMBL/GenBank/DDBJ databases">
        <title>Deep-cultivation of Planctomycetes and their phenomic and genomic characterization uncovers novel biology.</title>
        <authorList>
            <person name="Wiegand S."/>
            <person name="Jogler M."/>
            <person name="Boedeker C."/>
            <person name="Pinto D."/>
            <person name="Vollmers J."/>
            <person name="Rivas-Marin E."/>
            <person name="Kohn T."/>
            <person name="Peeters S.H."/>
            <person name="Heuer A."/>
            <person name="Rast P."/>
            <person name="Oberbeckmann S."/>
            <person name="Bunk B."/>
            <person name="Jeske O."/>
            <person name="Meyerdierks A."/>
            <person name="Storesund J.E."/>
            <person name="Kallscheuer N."/>
            <person name="Luecker S."/>
            <person name="Lage O.M."/>
            <person name="Pohl T."/>
            <person name="Merkel B.J."/>
            <person name="Hornburger P."/>
            <person name="Mueller R.-W."/>
            <person name="Bruemmer F."/>
            <person name="Labrenz M."/>
            <person name="Spormann A.M."/>
            <person name="Op den Camp H."/>
            <person name="Overmann J."/>
            <person name="Amann R."/>
            <person name="Jetten M.S.M."/>
            <person name="Mascher T."/>
            <person name="Medema M.H."/>
            <person name="Devos D.P."/>
            <person name="Kaster A.-K."/>
            <person name="Ovreas L."/>
            <person name="Rohde M."/>
            <person name="Galperin M.Y."/>
            <person name="Jogler C."/>
        </authorList>
    </citation>
    <scope>NUCLEOTIDE SEQUENCE [LARGE SCALE GENOMIC DNA]</scope>
    <source>
        <strain evidence="9 10">Pan241w</strain>
    </source>
</reference>